<dbReference type="Proteomes" id="UP001292094">
    <property type="component" value="Unassembled WGS sequence"/>
</dbReference>
<accession>A0AAE1NZN0</accession>
<feature type="compositionally biased region" description="Basic and acidic residues" evidence="1">
    <location>
        <begin position="26"/>
        <end position="36"/>
    </location>
</feature>
<proteinExistence type="predicted"/>
<evidence type="ECO:0000256" key="1">
    <source>
        <dbReference type="SAM" id="MobiDB-lite"/>
    </source>
</evidence>
<protein>
    <submittedName>
        <fullName evidence="2">Uncharacterized protein</fullName>
    </submittedName>
</protein>
<gene>
    <name evidence="2" type="ORF">Pmani_028975</name>
</gene>
<evidence type="ECO:0000313" key="2">
    <source>
        <dbReference type="EMBL" id="KAK4298703.1"/>
    </source>
</evidence>
<feature type="region of interest" description="Disordered" evidence="1">
    <location>
        <begin position="1"/>
        <end position="82"/>
    </location>
</feature>
<name>A0AAE1NZN0_9EUCA</name>
<evidence type="ECO:0000313" key="3">
    <source>
        <dbReference type="Proteomes" id="UP001292094"/>
    </source>
</evidence>
<feature type="compositionally biased region" description="Polar residues" evidence="1">
    <location>
        <begin position="38"/>
        <end position="50"/>
    </location>
</feature>
<keyword evidence="3" id="KW-1185">Reference proteome</keyword>
<reference evidence="2" key="1">
    <citation type="submission" date="2023-11" db="EMBL/GenBank/DDBJ databases">
        <title>Genome assemblies of two species of porcelain crab, Petrolisthes cinctipes and Petrolisthes manimaculis (Anomura: Porcellanidae).</title>
        <authorList>
            <person name="Angst P."/>
        </authorList>
    </citation>
    <scope>NUCLEOTIDE SEQUENCE</scope>
    <source>
        <strain evidence="2">PB745_02</strain>
        <tissue evidence="2">Gill</tissue>
    </source>
</reference>
<organism evidence="2 3">
    <name type="scientific">Petrolisthes manimaculis</name>
    <dbReference type="NCBI Taxonomy" id="1843537"/>
    <lineage>
        <taxon>Eukaryota</taxon>
        <taxon>Metazoa</taxon>
        <taxon>Ecdysozoa</taxon>
        <taxon>Arthropoda</taxon>
        <taxon>Crustacea</taxon>
        <taxon>Multicrustacea</taxon>
        <taxon>Malacostraca</taxon>
        <taxon>Eumalacostraca</taxon>
        <taxon>Eucarida</taxon>
        <taxon>Decapoda</taxon>
        <taxon>Pleocyemata</taxon>
        <taxon>Anomura</taxon>
        <taxon>Galatheoidea</taxon>
        <taxon>Porcellanidae</taxon>
        <taxon>Petrolisthes</taxon>
    </lineage>
</organism>
<sequence>MEEGQETKSRPTKGRNSKFWSFTGKAAKDHIKKDEPTQGVTTRSMATNKNKMAAKQLNDKDQKTIIQPKTDTKAKRGPKTKG</sequence>
<dbReference type="EMBL" id="JAWZYT010003381">
    <property type="protein sequence ID" value="KAK4298703.1"/>
    <property type="molecule type" value="Genomic_DNA"/>
</dbReference>
<dbReference type="AlphaFoldDB" id="A0AAE1NZN0"/>
<comment type="caution">
    <text evidence="2">The sequence shown here is derived from an EMBL/GenBank/DDBJ whole genome shotgun (WGS) entry which is preliminary data.</text>
</comment>